<dbReference type="RefSeq" id="WP_277856409.1">
    <property type="nucleotide sequence ID" value="NZ_CP120942.1"/>
</dbReference>
<evidence type="ECO:0000313" key="2">
    <source>
        <dbReference type="Proteomes" id="UP001218423"/>
    </source>
</evidence>
<protein>
    <submittedName>
        <fullName evidence="1">Uncharacterized protein</fullName>
    </submittedName>
</protein>
<dbReference type="AlphaFoldDB" id="A0AAJ6CNU1"/>
<gene>
    <name evidence="1" type="ORF">P5S46_19870</name>
</gene>
<sequence length="83" mass="9103">MKLLDEKGATNPCHRCNSTDFAVIDEITHLPLQQFISEPEFTNSTLPVALVVCKNCGAVTPHALGAFDLIPEENRYSEGSIDE</sequence>
<reference evidence="1" key="1">
    <citation type="submission" date="2023-03" db="EMBL/GenBank/DDBJ databases">
        <title>Aeromonas caviae strain AC1520.</title>
        <authorList>
            <person name="Xie T."/>
            <person name="Zhang Q."/>
            <person name="Deng J."/>
            <person name="Li X."/>
        </authorList>
    </citation>
    <scope>NUCLEOTIDE SEQUENCE</scope>
    <source>
        <strain evidence="1">AC1520</strain>
    </source>
</reference>
<evidence type="ECO:0000313" key="1">
    <source>
        <dbReference type="EMBL" id="WFF97853.1"/>
    </source>
</evidence>
<dbReference type="EMBL" id="CP120942">
    <property type="protein sequence ID" value="WFF97853.1"/>
    <property type="molecule type" value="Genomic_DNA"/>
</dbReference>
<proteinExistence type="predicted"/>
<accession>A0AAJ6CNU1</accession>
<organism evidence="1 2">
    <name type="scientific">Aeromonas caviae</name>
    <name type="common">Aeromonas punctata</name>
    <dbReference type="NCBI Taxonomy" id="648"/>
    <lineage>
        <taxon>Bacteria</taxon>
        <taxon>Pseudomonadati</taxon>
        <taxon>Pseudomonadota</taxon>
        <taxon>Gammaproteobacteria</taxon>
        <taxon>Aeromonadales</taxon>
        <taxon>Aeromonadaceae</taxon>
        <taxon>Aeromonas</taxon>
    </lineage>
</organism>
<dbReference type="Proteomes" id="UP001218423">
    <property type="component" value="Chromosome"/>
</dbReference>
<name>A0AAJ6CNU1_AERCA</name>